<accession>A0A812T8H1</accession>
<feature type="signal peptide" evidence="1">
    <location>
        <begin position="1"/>
        <end position="18"/>
    </location>
</feature>
<dbReference type="AlphaFoldDB" id="A0A812T8H1"/>
<organism evidence="2 3">
    <name type="scientific">Symbiodinium pilosum</name>
    <name type="common">Dinoflagellate</name>
    <dbReference type="NCBI Taxonomy" id="2952"/>
    <lineage>
        <taxon>Eukaryota</taxon>
        <taxon>Sar</taxon>
        <taxon>Alveolata</taxon>
        <taxon>Dinophyceae</taxon>
        <taxon>Suessiales</taxon>
        <taxon>Symbiodiniaceae</taxon>
        <taxon>Symbiodinium</taxon>
    </lineage>
</organism>
<name>A0A812T8H1_SYMPI</name>
<dbReference type="OrthoDB" id="411116at2759"/>
<keyword evidence="1" id="KW-0732">Signal</keyword>
<sequence length="434" mass="46539">MGALIAVAFALQSQPALTAVSVLSHQTGNLVLKLRDHVVIDERELVASRLRPRSSCSSMQGPFCQKLTDDSGTSASSKGLVDGVLSQQLRMAHPEVFRWGLASDQKVALAVSKLIAHLTSGTSKTDLMNNSVREAPPESRSSRSRCFELSLRHLPLSHRFGQSLPADYSRGFPTDLHPLWSGAWQVVACPYPAKPATALFFGEAALHHGLCLRAGSSRLKLARSVVVRRFVIGIPDSAARSPQDKWSNGGFICGLLEGRERWCRSLAQMTMDARASKAHGAGPGMFYTDIGNSLVAVNEVALIGMPVAGVVVASVALSTAPAQWASGSQRQVVLLRRPLVQQKIVQPPGPVEGTLETISSDAAVWDADDILLHGLRLSRRVSFVDQLRERPPVSGPSPRMVEEVDTQAVVPEPSEVSAEGCFSEPLGSLQGGIL</sequence>
<feature type="chain" id="PRO_5032688966" evidence="1">
    <location>
        <begin position="19"/>
        <end position="434"/>
    </location>
</feature>
<proteinExistence type="predicted"/>
<dbReference type="EMBL" id="CAJNIZ010028892">
    <property type="protein sequence ID" value="CAE7512023.1"/>
    <property type="molecule type" value="Genomic_DNA"/>
</dbReference>
<protein>
    <submittedName>
        <fullName evidence="2">Uncharacterized protein</fullName>
    </submittedName>
</protein>
<keyword evidence="3" id="KW-1185">Reference proteome</keyword>
<evidence type="ECO:0000313" key="3">
    <source>
        <dbReference type="Proteomes" id="UP000649617"/>
    </source>
</evidence>
<dbReference type="Proteomes" id="UP000649617">
    <property type="component" value="Unassembled WGS sequence"/>
</dbReference>
<evidence type="ECO:0000313" key="2">
    <source>
        <dbReference type="EMBL" id="CAE7512023.1"/>
    </source>
</evidence>
<reference evidence="2" key="1">
    <citation type="submission" date="2021-02" db="EMBL/GenBank/DDBJ databases">
        <authorList>
            <person name="Dougan E. K."/>
            <person name="Rhodes N."/>
            <person name="Thang M."/>
            <person name="Chan C."/>
        </authorList>
    </citation>
    <scope>NUCLEOTIDE SEQUENCE</scope>
</reference>
<comment type="caution">
    <text evidence="2">The sequence shown here is derived from an EMBL/GenBank/DDBJ whole genome shotgun (WGS) entry which is preliminary data.</text>
</comment>
<evidence type="ECO:0000256" key="1">
    <source>
        <dbReference type="SAM" id="SignalP"/>
    </source>
</evidence>
<gene>
    <name evidence="2" type="ORF">SPIL2461_LOCUS13339</name>
</gene>